<comment type="caution">
    <text evidence="3">The sequence shown here is derived from an EMBL/GenBank/DDBJ whole genome shotgun (WGS) entry which is preliminary data.</text>
</comment>
<reference evidence="3 4" key="1">
    <citation type="submission" date="2024-10" db="EMBL/GenBank/DDBJ databases">
        <title>Updated reference genomes for cyclostephanoid diatoms.</title>
        <authorList>
            <person name="Roberts W.R."/>
            <person name="Alverson A.J."/>
        </authorList>
    </citation>
    <scope>NUCLEOTIDE SEQUENCE [LARGE SCALE GENOMIC DNA]</scope>
    <source>
        <strain evidence="3 4">AJA276-08</strain>
    </source>
</reference>
<evidence type="ECO:0000313" key="3">
    <source>
        <dbReference type="EMBL" id="KAL3778237.1"/>
    </source>
</evidence>
<dbReference type="EMBL" id="JALLAZ020001231">
    <property type="protein sequence ID" value="KAL3778237.1"/>
    <property type="molecule type" value="Genomic_DNA"/>
</dbReference>
<feature type="region of interest" description="Disordered" evidence="2">
    <location>
        <begin position="16"/>
        <end position="35"/>
    </location>
</feature>
<gene>
    <name evidence="3" type="ORF">ACHAW5_006781</name>
</gene>
<evidence type="ECO:0000256" key="1">
    <source>
        <dbReference type="ARBA" id="ARBA00022801"/>
    </source>
</evidence>
<dbReference type="AlphaFoldDB" id="A0ABD3NSN9"/>
<keyword evidence="4" id="KW-1185">Reference proteome</keyword>
<dbReference type="InterPro" id="IPR036412">
    <property type="entry name" value="HAD-like_sf"/>
</dbReference>
<dbReference type="PANTHER" id="PTHR43316">
    <property type="entry name" value="HYDROLASE, HALOACID DELAHOGENASE-RELATED"/>
    <property type="match status" value="1"/>
</dbReference>
<dbReference type="InterPro" id="IPR023214">
    <property type="entry name" value="HAD_sf"/>
</dbReference>
<dbReference type="SUPFAM" id="SSF56784">
    <property type="entry name" value="HAD-like"/>
    <property type="match status" value="1"/>
</dbReference>
<proteinExistence type="predicted"/>
<name>A0ABD3NSN9_9STRA</name>
<organism evidence="3 4">
    <name type="scientific">Stephanodiscus triporus</name>
    <dbReference type="NCBI Taxonomy" id="2934178"/>
    <lineage>
        <taxon>Eukaryota</taxon>
        <taxon>Sar</taxon>
        <taxon>Stramenopiles</taxon>
        <taxon>Ochrophyta</taxon>
        <taxon>Bacillariophyta</taxon>
        <taxon>Coscinodiscophyceae</taxon>
        <taxon>Thalassiosirophycidae</taxon>
        <taxon>Stephanodiscales</taxon>
        <taxon>Stephanodiscaceae</taxon>
        <taxon>Stephanodiscus</taxon>
    </lineage>
</organism>
<dbReference type="GO" id="GO:0016787">
    <property type="term" value="F:hydrolase activity"/>
    <property type="evidence" value="ECO:0007669"/>
    <property type="project" value="UniProtKB-KW"/>
</dbReference>
<dbReference type="Proteomes" id="UP001530315">
    <property type="component" value="Unassembled WGS sequence"/>
</dbReference>
<feature type="region of interest" description="Disordered" evidence="2">
    <location>
        <begin position="387"/>
        <end position="406"/>
    </location>
</feature>
<protein>
    <submittedName>
        <fullName evidence="3">Uncharacterized protein</fullName>
    </submittedName>
</protein>
<dbReference type="PANTHER" id="PTHR43316:SF8">
    <property type="entry name" value="HAD FAMILY HYDROLASE"/>
    <property type="match status" value="1"/>
</dbReference>
<sequence length="527" mass="58574">MEDDLLKWEKMYHASTHQSLDENPEATNESVPSNKDAEYTVALDSTRSEIRVVSFDLDDTIWKTSVTISDANDALAYHLFEAFGIEERSEKLMGRLFRQYPNRYAGIDFLLAVSTEEEAVQDNENVADIVQNVGRSEINIPIDAKNNDVGGIHIQASFGLGEEIKKKPVYLTMLRKDAIRSLILARNDKTSMASSPIDLEYQVDTAFEVWMEARCQSISKNFAPFAVPTLQNLRSQLALDSSKKIYLCAITDGNSNPTRLSELSSVFDFVIRAEDVGASKPDKRVFKAAVAALMLKLGKDGKSIEEFFLGEKVEDGIPTSTYIKTDSIPATLSWKNIEEEAVEAFSDAIGPWWVHVGDDFFKDVVAAKEFKMRTVWSREFIGKLNDSDSAGEKGGETPLEKESRTVSDLMSDMAKSGGVLKMSIGDSEFLRESLHEEFCDAILDRFNDLSGLLIRWNEEGKAGRTSNNIAEVIIPEMNAAIWSEGKQRSKDDSSNMSSGQPSYKFCVFCGVKLPTAAKFCSSCGEGQ</sequence>
<dbReference type="Gene3D" id="3.40.50.1000">
    <property type="entry name" value="HAD superfamily/HAD-like"/>
    <property type="match status" value="1"/>
</dbReference>
<accession>A0ABD3NSN9</accession>
<feature type="compositionally biased region" description="Basic and acidic residues" evidence="2">
    <location>
        <begin position="390"/>
        <end position="405"/>
    </location>
</feature>
<keyword evidence="1" id="KW-0378">Hydrolase</keyword>
<evidence type="ECO:0000256" key="2">
    <source>
        <dbReference type="SAM" id="MobiDB-lite"/>
    </source>
</evidence>
<dbReference type="InterPro" id="IPR051540">
    <property type="entry name" value="S-2-haloacid_dehalogenase"/>
</dbReference>
<evidence type="ECO:0000313" key="4">
    <source>
        <dbReference type="Proteomes" id="UP001530315"/>
    </source>
</evidence>